<name>A0ACC0EP06_9BASI</name>
<proteinExistence type="predicted"/>
<sequence length="80" mass="9133">MSIKVSPVIKEVKVRYTVNKESTEIVFRIPSKYPLQPSTQYQQSYHSEYYMASLTLSCTTISCQSLGQAKKSFSKPRAAY</sequence>
<reference evidence="2" key="1">
    <citation type="journal article" date="2018" name="BMC Genomics">
        <title>Genomic insights into host adaptation between the wheat stripe rust pathogen (Puccinia striiformis f. sp. tritici) and the barley stripe rust pathogen (Puccinia striiformis f. sp. hordei).</title>
        <authorList>
            <person name="Xia C."/>
            <person name="Wang M."/>
            <person name="Yin C."/>
            <person name="Cornejo O.E."/>
            <person name="Hulbert S.H."/>
            <person name="Chen X."/>
        </authorList>
    </citation>
    <scope>NUCLEOTIDE SEQUENCE [LARGE SCALE GENOMIC DNA]</scope>
    <source>
        <strain evidence="2">93-210</strain>
    </source>
</reference>
<organism evidence="1 2">
    <name type="scientific">Puccinia striiformis f. sp. tritici</name>
    <dbReference type="NCBI Taxonomy" id="168172"/>
    <lineage>
        <taxon>Eukaryota</taxon>
        <taxon>Fungi</taxon>
        <taxon>Dikarya</taxon>
        <taxon>Basidiomycota</taxon>
        <taxon>Pucciniomycotina</taxon>
        <taxon>Pucciniomycetes</taxon>
        <taxon>Pucciniales</taxon>
        <taxon>Pucciniaceae</taxon>
        <taxon>Puccinia</taxon>
    </lineage>
</organism>
<reference evidence="2" key="2">
    <citation type="journal article" date="2018" name="Mol. Plant Microbe Interact.">
        <title>Genome sequence resources for the wheat stripe rust pathogen (Puccinia striiformis f. sp. tritici) and the barley stripe rust pathogen (Puccinia striiformis f. sp. hordei).</title>
        <authorList>
            <person name="Xia C."/>
            <person name="Wang M."/>
            <person name="Yin C."/>
            <person name="Cornejo O.E."/>
            <person name="Hulbert S.H."/>
            <person name="Chen X."/>
        </authorList>
    </citation>
    <scope>NUCLEOTIDE SEQUENCE [LARGE SCALE GENOMIC DNA]</scope>
    <source>
        <strain evidence="2">93-210</strain>
    </source>
</reference>
<evidence type="ECO:0000313" key="1">
    <source>
        <dbReference type="EMBL" id="KAI7956945.1"/>
    </source>
</evidence>
<reference evidence="1 2" key="3">
    <citation type="journal article" date="2022" name="Microbiol. Spectr.">
        <title>Folding features and dynamics of 3D genome architecture in plant fungal pathogens.</title>
        <authorList>
            <person name="Xia C."/>
        </authorList>
    </citation>
    <scope>NUCLEOTIDE SEQUENCE [LARGE SCALE GENOMIC DNA]</scope>
    <source>
        <strain evidence="1 2">93-210</strain>
    </source>
</reference>
<dbReference type="EMBL" id="CM045868">
    <property type="protein sequence ID" value="KAI7956945.1"/>
    <property type="molecule type" value="Genomic_DNA"/>
</dbReference>
<protein>
    <submittedName>
        <fullName evidence="1">Uncharacterized protein</fullName>
    </submittedName>
</protein>
<keyword evidence="2" id="KW-1185">Reference proteome</keyword>
<gene>
    <name evidence="1" type="ORF">MJO28_004040</name>
</gene>
<evidence type="ECO:0000313" key="2">
    <source>
        <dbReference type="Proteomes" id="UP001060170"/>
    </source>
</evidence>
<dbReference type="Proteomes" id="UP001060170">
    <property type="component" value="Chromosome 4"/>
</dbReference>
<accession>A0ACC0EP06</accession>
<comment type="caution">
    <text evidence="1">The sequence shown here is derived from an EMBL/GenBank/DDBJ whole genome shotgun (WGS) entry which is preliminary data.</text>
</comment>